<protein>
    <recommendedName>
        <fullName evidence="7">Cytokine receptor-like</fullName>
    </recommendedName>
</protein>
<evidence type="ECO:0000313" key="6">
    <source>
        <dbReference type="Proteomes" id="UP001142055"/>
    </source>
</evidence>
<dbReference type="GO" id="GO:0016020">
    <property type="term" value="C:membrane"/>
    <property type="evidence" value="ECO:0007669"/>
    <property type="project" value="UniProtKB-SubCell"/>
</dbReference>
<dbReference type="SMART" id="SM00060">
    <property type="entry name" value="FN3"/>
    <property type="match status" value="4"/>
</dbReference>
<feature type="region of interest" description="Disordered" evidence="1">
    <location>
        <begin position="948"/>
        <end position="972"/>
    </location>
</feature>
<evidence type="ECO:0000256" key="1">
    <source>
        <dbReference type="SAM" id="MobiDB-lite"/>
    </source>
</evidence>
<dbReference type="SUPFAM" id="SSF49265">
    <property type="entry name" value="Fibronectin type III"/>
    <property type="match status" value="3"/>
</dbReference>
<keyword evidence="6" id="KW-1185">Reference proteome</keyword>
<dbReference type="PANTHER" id="PTHR46957:SF3">
    <property type="entry name" value="CYTOKINE RECEPTOR"/>
    <property type="match status" value="1"/>
</dbReference>
<feature type="compositionally biased region" description="Low complexity" evidence="1">
    <location>
        <begin position="1041"/>
        <end position="1087"/>
    </location>
</feature>
<keyword evidence="2" id="KW-1133">Transmembrane helix</keyword>
<evidence type="ECO:0008006" key="7">
    <source>
        <dbReference type="Google" id="ProtNLM"/>
    </source>
</evidence>
<feature type="compositionally biased region" description="Low complexity" evidence="1">
    <location>
        <begin position="960"/>
        <end position="969"/>
    </location>
</feature>
<dbReference type="PANTHER" id="PTHR46957">
    <property type="entry name" value="CYTOKINE RECEPTOR"/>
    <property type="match status" value="1"/>
</dbReference>
<comment type="caution">
    <text evidence="5">The sequence shown here is derived from an EMBL/GenBank/DDBJ whole genome shotgun (WGS) entry which is preliminary data.</text>
</comment>
<dbReference type="InterPro" id="IPR036116">
    <property type="entry name" value="FN3_sf"/>
</dbReference>
<dbReference type="PROSITE" id="PS50835">
    <property type="entry name" value="IG_LIKE"/>
    <property type="match status" value="1"/>
</dbReference>
<dbReference type="SUPFAM" id="SSF48726">
    <property type="entry name" value="Immunoglobulin"/>
    <property type="match status" value="1"/>
</dbReference>
<feature type="domain" description="Fibronectin type-III" evidence="4">
    <location>
        <begin position="313"/>
        <end position="411"/>
    </location>
</feature>
<feature type="domain" description="Ig-like" evidence="3">
    <location>
        <begin position="1"/>
        <end position="87"/>
    </location>
</feature>
<evidence type="ECO:0000259" key="4">
    <source>
        <dbReference type="PROSITE" id="PS50853"/>
    </source>
</evidence>
<dbReference type="InterPro" id="IPR050713">
    <property type="entry name" value="RTP_Phos/Ushers"/>
</dbReference>
<feature type="compositionally biased region" description="Low complexity" evidence="1">
    <location>
        <begin position="1094"/>
        <end position="1116"/>
    </location>
</feature>
<keyword evidence="2" id="KW-0472">Membrane</keyword>
<organism evidence="5 6">
    <name type="scientific">Blomia tropicalis</name>
    <name type="common">Mite</name>
    <dbReference type="NCBI Taxonomy" id="40697"/>
    <lineage>
        <taxon>Eukaryota</taxon>
        <taxon>Metazoa</taxon>
        <taxon>Ecdysozoa</taxon>
        <taxon>Arthropoda</taxon>
        <taxon>Chelicerata</taxon>
        <taxon>Arachnida</taxon>
        <taxon>Acari</taxon>
        <taxon>Acariformes</taxon>
        <taxon>Sarcoptiformes</taxon>
        <taxon>Astigmata</taxon>
        <taxon>Glycyphagoidea</taxon>
        <taxon>Echimyopodidae</taxon>
        <taxon>Blomia</taxon>
    </lineage>
</organism>
<dbReference type="PROSITE" id="PS50853">
    <property type="entry name" value="FN3"/>
    <property type="match status" value="1"/>
</dbReference>
<name>A0A9Q0RRB4_BLOTA</name>
<dbReference type="InterPro" id="IPR007110">
    <property type="entry name" value="Ig-like_dom"/>
</dbReference>
<evidence type="ECO:0000313" key="5">
    <source>
        <dbReference type="EMBL" id="KAJ6225368.1"/>
    </source>
</evidence>
<gene>
    <name evidence="5" type="ORF">RDWZM_003913</name>
</gene>
<dbReference type="CDD" id="cd00063">
    <property type="entry name" value="FN3"/>
    <property type="match status" value="1"/>
</dbReference>
<dbReference type="Proteomes" id="UP001142055">
    <property type="component" value="Chromosome 1"/>
</dbReference>
<dbReference type="InterPro" id="IPR003961">
    <property type="entry name" value="FN3_dom"/>
</dbReference>
<sequence>MYPNPSYILVGDDLRFNCTLNPDNDHWNSSNIFFRFHNDPIEKQYFHIVDQYTAQLILPNATEHHSGRYYCLAKSNSHSNSTFICLSEAEVGREPQFLSVEELECTYLYGVSLSCSWFEPGSFLKTSYEFFELPHGVKEYSNRCGKLNFVNRTDRENQTQTVCIWNTETPFRPMLQEVYYFKMRVSNYFGEYNFSYEFLLDDILKLEPAKSLKFFKENNTLMWSIAKVKHRVETLLRFKILIDDLDLIDAQYLNQSNEGRNEFNITNFMQRSVQLNNLKNYTNYNFTIICFTDGSQYLSEPLTITAQTKQYIPSRPPTIKWNSFQTIKISKKKSEATLFWKALPPEYWYGPQISYYVEYYDGDELISIRTDYPNCTIKNLDNKKRYEFRIFSTNRWVGNSENFSTIHLPPYDKLLTNPKPISIIRKSNNQYELKWKRSVSNQIKNYTLYWCTKPKNYVHPLSLTSLPLTKIGCDEFEWIDINVGQQTYTLELEHELLSIGLAANSDQSSSGIYWEYCMADMKRNDYHLSTFTSEALNSKSIRIKWDYMCYSQQELISKELIIHYCQVDKSYNNSVDYEPICMNDEKKKEIHLNNYFRNDYLITGLSPNTYYLVELLSPNLDSIKSLWQQTHSNIPNSPKGFKFADQVNKIIEWIHSFDDSKNDDIDHYVLTFQHETVQIKPTDHCKADGMCQYSLPLSIVEEMVDRSSRLKPYTEYPITLKACNSNEKCSEPPSITMFRTKASRPGPMPIPRYDRLSTTKFRINFQMPIDPNGPIDFFYLVRGDNDPVPYNASIHNYVDIDVLCRKNQKQQQQGNSKSEQNSDYDNKIALYASNIVDGIELANNQSEWIMLDPCQHVFNSFFMMFPLIVIGITIMLIIGLYIFRHLNKLKAQKTDMKINVYCNSERFYELAEKSNQLTNGTVNEVVSTSINYGPKIIEQRKISSSSVTSNSSIVDHSNEKSSSLSSSDSTSDKANFNYRENNEYFLSNCEPHLIEDSNNIDDHHDGHHDCDDDDDDFRIPLMSNVPTQLPSSLSPLRTFDMSNLNRSSNMNNYVSLNSSSSDNSSNSQPNVQNTNTSASSFDSSSSSPKGTYVPLSPIISSQSTPSTTTASPSSNSHYVSHQRFNWHSQSDIGTDIDDGIYDSEDLRLVFNSIAATCKATENSSLLQTSVISHSINQSTL</sequence>
<feature type="compositionally biased region" description="Polar residues" evidence="1">
    <location>
        <begin position="1024"/>
        <end position="1035"/>
    </location>
</feature>
<evidence type="ECO:0000259" key="3">
    <source>
        <dbReference type="PROSITE" id="PS50835"/>
    </source>
</evidence>
<dbReference type="InterPro" id="IPR036179">
    <property type="entry name" value="Ig-like_dom_sf"/>
</dbReference>
<evidence type="ECO:0000256" key="2">
    <source>
        <dbReference type="SAM" id="Phobius"/>
    </source>
</evidence>
<dbReference type="SMART" id="SM00409">
    <property type="entry name" value="IG"/>
    <property type="match status" value="1"/>
</dbReference>
<dbReference type="InterPro" id="IPR013783">
    <property type="entry name" value="Ig-like_fold"/>
</dbReference>
<proteinExistence type="predicted"/>
<dbReference type="InterPro" id="IPR003599">
    <property type="entry name" value="Ig_sub"/>
</dbReference>
<reference evidence="5" key="1">
    <citation type="submission" date="2022-12" db="EMBL/GenBank/DDBJ databases">
        <title>Genome assemblies of Blomia tropicalis.</title>
        <authorList>
            <person name="Cui Y."/>
        </authorList>
    </citation>
    <scope>NUCLEOTIDE SEQUENCE</scope>
    <source>
        <tissue evidence="5">Adult mites</tissue>
    </source>
</reference>
<dbReference type="Gene3D" id="2.60.40.10">
    <property type="entry name" value="Immunoglobulins"/>
    <property type="match status" value="3"/>
</dbReference>
<feature type="transmembrane region" description="Helical" evidence="2">
    <location>
        <begin position="861"/>
        <end position="883"/>
    </location>
</feature>
<dbReference type="EMBL" id="JAPWDV010000001">
    <property type="protein sequence ID" value="KAJ6225368.1"/>
    <property type="molecule type" value="Genomic_DNA"/>
</dbReference>
<dbReference type="OMA" id="MANISCA"/>
<feature type="region of interest" description="Disordered" evidence="1">
    <location>
        <begin position="1019"/>
        <end position="1118"/>
    </location>
</feature>
<dbReference type="AlphaFoldDB" id="A0A9Q0RRB4"/>
<accession>A0A9Q0RRB4</accession>
<keyword evidence="2" id="KW-0812">Transmembrane</keyword>